<dbReference type="Pfam" id="PF01546">
    <property type="entry name" value="Peptidase_M20"/>
    <property type="match status" value="1"/>
</dbReference>
<sequence length="395" mass="43269">MDIHKLHEDLELIFPKMIEIRRDFHMHPEISFQEVRTPKIIADYLENLGLEVRKGVGGRGVVGILRGGKKGKTIALRADFDALPIQDEKEVTYKSTISGAMHACGHDGHTATLLGVATILAKYKEKIKGNVVFIHQFAEELPPGGARSMIEDGCLDGVDVIFGAHLQGGLPVGEVFYREGYTMAASDFFEIKITGKGGHGASPHLTVDSLVTASQLVLNLQQIVSRKVNPVNPAVLSVGAFNSGSALNVIPEGAYIGGTIRTYDSDTRDLMENELKKLALATCQLSGATCEVVYDRGYDAVWNHPNETNFIRKIASGVVGDENVKERELGMGSEDFAYYLNEVPGSYFFVGAKLEEPDLVYPHHHPRFDFDESAMLITAKVFVSAVLSFNEENSK</sequence>
<dbReference type="Proteomes" id="UP001597218">
    <property type="component" value="Unassembled WGS sequence"/>
</dbReference>
<dbReference type="PANTHER" id="PTHR11014:SF63">
    <property type="entry name" value="METALLOPEPTIDASE, PUTATIVE (AFU_ORTHOLOGUE AFUA_6G09600)-RELATED"/>
    <property type="match status" value="1"/>
</dbReference>
<protein>
    <submittedName>
        <fullName evidence="2">M20 family metallopeptidase</fullName>
    </submittedName>
</protein>
<accession>A0ABW4SL94</accession>
<reference evidence="3" key="1">
    <citation type="journal article" date="2019" name="Int. J. Syst. Evol. Microbiol.">
        <title>The Global Catalogue of Microorganisms (GCM) 10K type strain sequencing project: providing services to taxonomists for standard genome sequencing and annotation.</title>
        <authorList>
            <consortium name="The Broad Institute Genomics Platform"/>
            <consortium name="The Broad Institute Genome Sequencing Center for Infectious Disease"/>
            <person name="Wu L."/>
            <person name="Ma J."/>
        </authorList>
    </citation>
    <scope>NUCLEOTIDE SEQUENCE [LARGE SCALE GENOMIC DNA]</scope>
    <source>
        <strain evidence="3">CGMCC 4.7177</strain>
    </source>
</reference>
<gene>
    <name evidence="2" type="ORF">ACFSFY_14640</name>
</gene>
<dbReference type="RefSeq" id="WP_381539280.1">
    <property type="nucleotide sequence ID" value="NZ_JBHUGI010000034.1"/>
</dbReference>
<dbReference type="PANTHER" id="PTHR11014">
    <property type="entry name" value="PEPTIDASE M20 FAMILY MEMBER"/>
    <property type="match status" value="1"/>
</dbReference>
<dbReference type="SUPFAM" id="SSF55031">
    <property type="entry name" value="Bacterial exopeptidase dimerisation domain"/>
    <property type="match status" value="1"/>
</dbReference>
<dbReference type="PIRSF" id="PIRSF005962">
    <property type="entry name" value="Pept_M20D_amidohydro"/>
    <property type="match status" value="1"/>
</dbReference>
<proteinExistence type="predicted"/>
<comment type="caution">
    <text evidence="2">The sequence shown here is derived from an EMBL/GenBank/DDBJ whole genome shotgun (WGS) entry which is preliminary data.</text>
</comment>
<name>A0ABW4SL94_9BACL</name>
<dbReference type="Gene3D" id="3.30.70.360">
    <property type="match status" value="1"/>
</dbReference>
<dbReference type="InterPro" id="IPR017439">
    <property type="entry name" value="Amidohydrolase"/>
</dbReference>
<dbReference type="InterPro" id="IPR036264">
    <property type="entry name" value="Bact_exopeptidase_dim_dom"/>
</dbReference>
<dbReference type="InterPro" id="IPR011650">
    <property type="entry name" value="Peptidase_M20_dimer"/>
</dbReference>
<dbReference type="InterPro" id="IPR002933">
    <property type="entry name" value="Peptidase_M20"/>
</dbReference>
<dbReference type="Pfam" id="PF07687">
    <property type="entry name" value="M20_dimer"/>
    <property type="match status" value="1"/>
</dbReference>
<dbReference type="EMBL" id="JBHUGI010000034">
    <property type="protein sequence ID" value="MFD1929277.1"/>
    <property type="molecule type" value="Genomic_DNA"/>
</dbReference>
<dbReference type="Gene3D" id="3.40.630.10">
    <property type="entry name" value="Zn peptidases"/>
    <property type="match status" value="1"/>
</dbReference>
<evidence type="ECO:0000313" key="3">
    <source>
        <dbReference type="Proteomes" id="UP001597218"/>
    </source>
</evidence>
<keyword evidence="3" id="KW-1185">Reference proteome</keyword>
<dbReference type="NCBIfam" id="TIGR01891">
    <property type="entry name" value="amidohydrolases"/>
    <property type="match status" value="1"/>
</dbReference>
<feature type="domain" description="Peptidase M20 dimerisation" evidence="1">
    <location>
        <begin position="189"/>
        <end position="279"/>
    </location>
</feature>
<evidence type="ECO:0000313" key="2">
    <source>
        <dbReference type="EMBL" id="MFD1929277.1"/>
    </source>
</evidence>
<dbReference type="SUPFAM" id="SSF53187">
    <property type="entry name" value="Zn-dependent exopeptidases"/>
    <property type="match status" value="1"/>
</dbReference>
<evidence type="ECO:0000259" key="1">
    <source>
        <dbReference type="Pfam" id="PF07687"/>
    </source>
</evidence>
<organism evidence="2 3">
    <name type="scientific">Sporosarcina siberiensis</name>
    <dbReference type="NCBI Taxonomy" id="1365606"/>
    <lineage>
        <taxon>Bacteria</taxon>
        <taxon>Bacillati</taxon>
        <taxon>Bacillota</taxon>
        <taxon>Bacilli</taxon>
        <taxon>Bacillales</taxon>
        <taxon>Caryophanaceae</taxon>
        <taxon>Sporosarcina</taxon>
    </lineage>
</organism>